<proteinExistence type="predicted"/>
<reference evidence="1 2" key="1">
    <citation type="submission" date="2018-06" db="EMBL/GenBank/DDBJ databases">
        <authorList>
            <consortium name="Pathogen Informatics"/>
            <person name="Doyle S."/>
        </authorList>
    </citation>
    <scope>NUCLEOTIDE SEQUENCE [LARGE SCALE GENOMIC DNA]</scope>
    <source>
        <strain evidence="1 2">NCTC11661</strain>
    </source>
</reference>
<accession>A0A380ZTP7</accession>
<dbReference type="Proteomes" id="UP000255515">
    <property type="component" value="Unassembled WGS sequence"/>
</dbReference>
<organism evidence="1 2">
    <name type="scientific">Bergeyella zoohelcum</name>
    <dbReference type="NCBI Taxonomy" id="1015"/>
    <lineage>
        <taxon>Bacteria</taxon>
        <taxon>Pseudomonadati</taxon>
        <taxon>Bacteroidota</taxon>
        <taxon>Flavobacteriia</taxon>
        <taxon>Flavobacteriales</taxon>
        <taxon>Weeksellaceae</taxon>
        <taxon>Bergeyella</taxon>
    </lineage>
</organism>
<protein>
    <submittedName>
        <fullName evidence="1">Uncharacterized protein</fullName>
    </submittedName>
</protein>
<sequence>MSKITIVGGNIIERIGGKDLSFARGEIINIGSSVIQTGKEKGVSYGIPRFAPLIQQIKLIVNFRPKKDWKGEFGFDWMRMGDTKLFNDYAFEKIVAYQYKDEYYKVKETNSNAYLGHFKTDEAMCRKLKKEYTPCTIPWQKKKDKMVEYFVPWLTIQKNKEAKITFFAEIEEEADYLEFDENQYFEFTPKKIDIKGRKKIRLNDFEVNIKCIEEFSTDQTITLKAYKNTPENALNSIAGKINVWANDKSKQKKKDVVFVKIKTRIDITLPHKSPEVDEEKTRINQYLGQAYVQLSDASDIVELDLSNDVDFKDFIKDSTIDSDKKSKGRNLHDYLKFKLEERYPQRYTNFFKAFYFAEDSYDNTSGYSHYGADFFVVFQGRDEQTATHELLHALFLAHTFANKEASEHALFTYEYAKTDNLMDYSHHGRNRNKRCSLFYWQWKKINATL</sequence>
<dbReference type="EMBL" id="UFTJ01000003">
    <property type="protein sequence ID" value="SUV52723.1"/>
    <property type="molecule type" value="Genomic_DNA"/>
</dbReference>
<gene>
    <name evidence="1" type="ORF">NCTC11661_01865</name>
</gene>
<evidence type="ECO:0000313" key="2">
    <source>
        <dbReference type="Proteomes" id="UP000255515"/>
    </source>
</evidence>
<dbReference type="AlphaFoldDB" id="A0A380ZTP7"/>
<evidence type="ECO:0000313" key="1">
    <source>
        <dbReference type="EMBL" id="SUV52723.1"/>
    </source>
</evidence>
<name>A0A380ZTP7_9FLAO</name>
<dbReference type="RefSeq" id="WP_115644274.1">
    <property type="nucleotide sequence ID" value="NZ_UFTJ01000003.1"/>
</dbReference>